<dbReference type="OrthoDB" id="278430at2759"/>
<feature type="region of interest" description="Disordered" evidence="1">
    <location>
        <begin position="119"/>
        <end position="138"/>
    </location>
</feature>
<feature type="region of interest" description="Disordered" evidence="1">
    <location>
        <begin position="210"/>
        <end position="247"/>
    </location>
</feature>
<evidence type="ECO:0000256" key="1">
    <source>
        <dbReference type="SAM" id="MobiDB-lite"/>
    </source>
</evidence>
<name>A0A8J5UHL7_9ASCO</name>
<proteinExistence type="predicted"/>
<feature type="compositionally biased region" description="Low complexity" evidence="1">
    <location>
        <begin position="394"/>
        <end position="413"/>
    </location>
</feature>
<dbReference type="EMBL" id="JAGSYN010000150">
    <property type="protein sequence ID" value="KAG7663078.1"/>
    <property type="molecule type" value="Genomic_DNA"/>
</dbReference>
<dbReference type="Proteomes" id="UP000694255">
    <property type="component" value="Unassembled WGS sequence"/>
</dbReference>
<feature type="region of interest" description="Disordered" evidence="1">
    <location>
        <begin position="174"/>
        <end position="195"/>
    </location>
</feature>
<feature type="compositionally biased region" description="Polar residues" evidence="1">
    <location>
        <begin position="291"/>
        <end position="300"/>
    </location>
</feature>
<evidence type="ECO:0000313" key="3">
    <source>
        <dbReference type="Proteomes" id="UP000694255"/>
    </source>
</evidence>
<feature type="region of interest" description="Disordered" evidence="1">
    <location>
        <begin position="337"/>
        <end position="427"/>
    </location>
</feature>
<feature type="compositionally biased region" description="Basic and acidic residues" evidence="1">
    <location>
        <begin position="354"/>
        <end position="363"/>
    </location>
</feature>
<feature type="compositionally biased region" description="Polar residues" evidence="1">
    <location>
        <begin position="417"/>
        <end position="427"/>
    </location>
</feature>
<dbReference type="RefSeq" id="XP_049263311.1">
    <property type="nucleotide sequence ID" value="XM_049407238.1"/>
</dbReference>
<sequence>MTEEIPNSLKNALVKQQDRLYLLHLEKDLINFIKTNIHPQQDNPTTPPPQYTIQAQYLKNSYYRLLSHQLCQYYNLQHWNNTSNEIIVTPTNNYNYKELISKIDASEFTKIYDISQQYAQQQQQQSTEPNEQQPPIPIKPKLIVKKIIKPSTPDSELSEGTKDLDVSKIISDDTAASTPTSDHFSDASSNIESQRASKEALYMKLREEIFQNNEDEDDEEEEDDDEEDDIQQPEYFHHNRDYQNTYNNSRYPQSYAYNTSPYNPAIPMQVPIHLTPQGVMPPQFQPMYPPNTASQQQQVPPRSPGATTTGTGAPMIYPPYYTPPTMIPTGTPTYPYPSPMYMPPPPPHHQQQPKYDKETERRLLNNPYIILPDDTKSGKSQQQPQHKSNKRQFQNNTNRGNYQQQQNYGGNNRYRSENANGNGQQQQ</sequence>
<feature type="compositionally biased region" description="Low complexity" evidence="1">
    <location>
        <begin position="119"/>
        <end position="131"/>
    </location>
</feature>
<comment type="caution">
    <text evidence="2">The sequence shown here is derived from an EMBL/GenBank/DDBJ whole genome shotgun (WGS) entry which is preliminary data.</text>
</comment>
<evidence type="ECO:0000313" key="2">
    <source>
        <dbReference type="EMBL" id="KAG7663078.1"/>
    </source>
</evidence>
<accession>A0A8J5UHL7</accession>
<keyword evidence="3" id="KW-1185">Reference proteome</keyword>
<organism evidence="2 3">
    <name type="scientific">[Candida] subhashii</name>
    <dbReference type="NCBI Taxonomy" id="561895"/>
    <lineage>
        <taxon>Eukaryota</taxon>
        <taxon>Fungi</taxon>
        <taxon>Dikarya</taxon>
        <taxon>Ascomycota</taxon>
        <taxon>Saccharomycotina</taxon>
        <taxon>Pichiomycetes</taxon>
        <taxon>Debaryomycetaceae</taxon>
        <taxon>Spathaspora</taxon>
    </lineage>
</organism>
<dbReference type="AlphaFoldDB" id="A0A8J5UHL7"/>
<dbReference type="GeneID" id="73470188"/>
<feature type="compositionally biased region" description="Low complexity" evidence="1">
    <location>
        <begin position="305"/>
        <end position="314"/>
    </location>
</feature>
<feature type="compositionally biased region" description="Polar residues" evidence="1">
    <location>
        <begin position="174"/>
        <end position="194"/>
    </location>
</feature>
<dbReference type="CDD" id="cd02642">
    <property type="entry name" value="R3H_encore_like"/>
    <property type="match status" value="1"/>
</dbReference>
<gene>
    <name evidence="2" type="ORF">J8A68_003388</name>
</gene>
<protein>
    <recommendedName>
        <fullName evidence="4">R3H domain-containing protein</fullName>
    </recommendedName>
</protein>
<feature type="region of interest" description="Disordered" evidence="1">
    <location>
        <begin position="290"/>
        <end position="314"/>
    </location>
</feature>
<feature type="compositionally biased region" description="Acidic residues" evidence="1">
    <location>
        <begin position="213"/>
        <end position="231"/>
    </location>
</feature>
<reference evidence="2 3" key="1">
    <citation type="journal article" date="2021" name="DNA Res.">
        <title>Genome analysis of Candida subhashii reveals its hybrid nature and dual mitochondrial genome conformations.</title>
        <authorList>
            <person name="Mixao V."/>
            <person name="Hegedusova E."/>
            <person name="Saus E."/>
            <person name="Pryszcz L.P."/>
            <person name="Cillingova A."/>
            <person name="Nosek J."/>
            <person name="Gabaldon T."/>
        </authorList>
    </citation>
    <scope>NUCLEOTIDE SEQUENCE [LARGE SCALE GENOMIC DNA]</scope>
    <source>
        <strain evidence="2 3">CBS 10753</strain>
    </source>
</reference>
<evidence type="ECO:0008006" key="4">
    <source>
        <dbReference type="Google" id="ProtNLM"/>
    </source>
</evidence>
<feature type="compositionally biased region" description="Pro residues" evidence="1">
    <location>
        <begin position="337"/>
        <end position="348"/>
    </location>
</feature>